<keyword evidence="4 6" id="KW-0238">DNA-binding</keyword>
<dbReference type="InterPro" id="IPR014284">
    <property type="entry name" value="RNA_pol_sigma-70_dom"/>
</dbReference>
<sequence>MNIKKMCEEYYQLVQGFLRTLTNGDRDLAEDLTQETFLRAIRRSDTFRGDSKVSTWLCQIAKYTFWQYLEKNNKFNQIPIEEAMEISTGELVEEMYIKNETNKALYAAIEKLDSTTKDVMLYRLKGELSFKEIGELKGKTENWARVTFYRGKAKIGKEMCEYE</sequence>
<name>A0A5P6VQU1_PSEXY</name>
<evidence type="ECO:0000256" key="1">
    <source>
        <dbReference type="ARBA" id="ARBA00010641"/>
    </source>
</evidence>
<dbReference type="PANTHER" id="PTHR43133:SF8">
    <property type="entry name" value="RNA POLYMERASE SIGMA FACTOR HI_1459-RELATED"/>
    <property type="match status" value="1"/>
</dbReference>
<dbReference type="RefSeq" id="WP_151622555.1">
    <property type="nucleotide sequence ID" value="NZ_CP043028.1"/>
</dbReference>
<dbReference type="KEGG" id="pxv:FXF36_03825"/>
<dbReference type="Gene3D" id="1.10.10.10">
    <property type="entry name" value="Winged helix-like DNA-binding domain superfamily/Winged helix DNA-binding domain"/>
    <property type="match status" value="1"/>
</dbReference>
<dbReference type="PROSITE" id="PS01063">
    <property type="entry name" value="SIGMA70_ECF"/>
    <property type="match status" value="1"/>
</dbReference>
<dbReference type="GO" id="GO:0006352">
    <property type="term" value="P:DNA-templated transcription initiation"/>
    <property type="evidence" value="ECO:0007669"/>
    <property type="project" value="InterPro"/>
</dbReference>
<evidence type="ECO:0000256" key="3">
    <source>
        <dbReference type="ARBA" id="ARBA00023082"/>
    </source>
</evidence>
<evidence type="ECO:0000256" key="5">
    <source>
        <dbReference type="ARBA" id="ARBA00023163"/>
    </source>
</evidence>
<dbReference type="Gene3D" id="1.10.1740.10">
    <property type="match status" value="1"/>
</dbReference>
<evidence type="ECO:0000256" key="6">
    <source>
        <dbReference type="RuleBase" id="RU000716"/>
    </source>
</evidence>
<keyword evidence="5 6" id="KW-0804">Transcription</keyword>
<dbReference type="Proteomes" id="UP000327030">
    <property type="component" value="Chromosome 1"/>
</dbReference>
<dbReference type="InterPro" id="IPR013325">
    <property type="entry name" value="RNA_pol_sigma_r2"/>
</dbReference>
<dbReference type="InterPro" id="IPR007627">
    <property type="entry name" value="RNA_pol_sigma70_r2"/>
</dbReference>
<gene>
    <name evidence="8" type="ORF">FXF36_03825</name>
</gene>
<proteinExistence type="inferred from homology"/>
<dbReference type="GO" id="GO:0016987">
    <property type="term" value="F:sigma factor activity"/>
    <property type="evidence" value="ECO:0007669"/>
    <property type="project" value="UniProtKB-KW"/>
</dbReference>
<keyword evidence="3 6" id="KW-0731">Sigma factor</keyword>
<dbReference type="AlphaFoldDB" id="A0A5P6VQU1"/>
<comment type="similarity">
    <text evidence="1 6">Belongs to the sigma-70 factor family. ECF subfamily.</text>
</comment>
<protein>
    <recommendedName>
        <fullName evidence="6">RNA polymerase sigma factor</fullName>
    </recommendedName>
</protein>
<evidence type="ECO:0000256" key="4">
    <source>
        <dbReference type="ARBA" id="ARBA00023125"/>
    </source>
</evidence>
<dbReference type="InterPro" id="IPR000838">
    <property type="entry name" value="RNA_pol_sigma70_ECF_CS"/>
</dbReference>
<evidence type="ECO:0000259" key="7">
    <source>
        <dbReference type="Pfam" id="PF04542"/>
    </source>
</evidence>
<dbReference type="GO" id="GO:0003677">
    <property type="term" value="F:DNA binding"/>
    <property type="evidence" value="ECO:0007669"/>
    <property type="project" value="UniProtKB-KW"/>
</dbReference>
<evidence type="ECO:0000313" key="9">
    <source>
        <dbReference type="Proteomes" id="UP000327030"/>
    </source>
</evidence>
<evidence type="ECO:0000313" key="8">
    <source>
        <dbReference type="EMBL" id="QFJ54059.1"/>
    </source>
</evidence>
<dbReference type="InterPro" id="IPR013324">
    <property type="entry name" value="RNA_pol_sigma_r3/r4-like"/>
</dbReference>
<reference evidence="9" key="1">
    <citation type="submission" date="2019-08" db="EMBL/GenBank/DDBJ databases">
        <title>Complete Genome Sequence of the Polysaccharide-Degrading Rumen Bacterium Pseudobutyrivibrio xylanivorans MA3014.</title>
        <authorList>
            <person name="Palevich N."/>
            <person name="Maclean P.H."/>
            <person name="Kelly W.J."/>
            <person name="Leahy S.C."/>
            <person name="Rakonjac J."/>
            <person name="Attwood G.T."/>
        </authorList>
    </citation>
    <scope>NUCLEOTIDE SEQUENCE [LARGE SCALE GENOMIC DNA]</scope>
    <source>
        <strain evidence="9">MA3014</strain>
    </source>
</reference>
<dbReference type="PANTHER" id="PTHR43133">
    <property type="entry name" value="RNA POLYMERASE ECF-TYPE SIGMA FACTO"/>
    <property type="match status" value="1"/>
</dbReference>
<evidence type="ECO:0000256" key="2">
    <source>
        <dbReference type="ARBA" id="ARBA00023015"/>
    </source>
</evidence>
<dbReference type="InterPro" id="IPR036388">
    <property type="entry name" value="WH-like_DNA-bd_sf"/>
</dbReference>
<feature type="domain" description="RNA polymerase sigma-70 region 2" evidence="7">
    <location>
        <begin position="8"/>
        <end position="73"/>
    </location>
</feature>
<keyword evidence="2 6" id="KW-0805">Transcription regulation</keyword>
<dbReference type="EMBL" id="CP043028">
    <property type="protein sequence ID" value="QFJ54059.1"/>
    <property type="molecule type" value="Genomic_DNA"/>
</dbReference>
<dbReference type="SUPFAM" id="SSF88946">
    <property type="entry name" value="Sigma2 domain of RNA polymerase sigma factors"/>
    <property type="match status" value="1"/>
</dbReference>
<organism evidence="8 9">
    <name type="scientific">Pseudobutyrivibrio xylanivorans</name>
    <dbReference type="NCBI Taxonomy" id="185007"/>
    <lineage>
        <taxon>Bacteria</taxon>
        <taxon>Bacillati</taxon>
        <taxon>Bacillota</taxon>
        <taxon>Clostridia</taxon>
        <taxon>Lachnospirales</taxon>
        <taxon>Lachnospiraceae</taxon>
        <taxon>Pseudobutyrivibrio</taxon>
    </lineage>
</organism>
<dbReference type="SUPFAM" id="SSF88659">
    <property type="entry name" value="Sigma3 and sigma4 domains of RNA polymerase sigma factors"/>
    <property type="match status" value="1"/>
</dbReference>
<dbReference type="Pfam" id="PF04542">
    <property type="entry name" value="Sigma70_r2"/>
    <property type="match status" value="1"/>
</dbReference>
<accession>A0A5P6VQU1</accession>
<dbReference type="InterPro" id="IPR039425">
    <property type="entry name" value="RNA_pol_sigma-70-like"/>
</dbReference>
<dbReference type="NCBIfam" id="TIGR02937">
    <property type="entry name" value="sigma70-ECF"/>
    <property type="match status" value="1"/>
</dbReference>
<dbReference type="OrthoDB" id="9795666at2"/>